<accession>A0A1H0GB07</accession>
<dbReference type="Pfam" id="PF07030">
    <property type="entry name" value="Phage_Mu_Gp36"/>
    <property type="match status" value="1"/>
</dbReference>
<dbReference type="OrthoDB" id="9805172at2"/>
<dbReference type="Proteomes" id="UP000199602">
    <property type="component" value="Unassembled WGS sequence"/>
</dbReference>
<name>A0A1H0GB07_9BACT</name>
<proteinExistence type="predicted"/>
<evidence type="ECO:0000313" key="2">
    <source>
        <dbReference type="Proteomes" id="UP000199602"/>
    </source>
</evidence>
<protein>
    <submittedName>
        <fullName evidence="1">Mu-like prophage protein gp36</fullName>
    </submittedName>
</protein>
<organism evidence="1 2">
    <name type="scientific">Desulfonauticus submarinus</name>
    <dbReference type="NCBI Taxonomy" id="206665"/>
    <lineage>
        <taxon>Bacteria</taxon>
        <taxon>Pseudomonadati</taxon>
        <taxon>Thermodesulfobacteriota</taxon>
        <taxon>Desulfovibrionia</taxon>
        <taxon>Desulfovibrionales</taxon>
        <taxon>Desulfonauticaceae</taxon>
        <taxon>Desulfonauticus</taxon>
    </lineage>
</organism>
<sequence>MGYCTKDDLLTKIPEEYLLDLADDDGDGNLDETVVNNAIEQATAEIDAYLGSKYSTPLSSVPQIIKKLCIELTIYNLHLRSDKVTDAWKDVYKNDVALLKAISKGDLTIGVETETESTGFKISAREKVFGNIFEEMV</sequence>
<dbReference type="EMBL" id="FNIN01000017">
    <property type="protein sequence ID" value="SDO04105.1"/>
    <property type="molecule type" value="Genomic_DNA"/>
</dbReference>
<reference evidence="1 2" key="1">
    <citation type="submission" date="2016-10" db="EMBL/GenBank/DDBJ databases">
        <authorList>
            <person name="de Groot N.N."/>
        </authorList>
    </citation>
    <scope>NUCLEOTIDE SEQUENCE [LARGE SCALE GENOMIC DNA]</scope>
    <source>
        <strain evidence="1 2">DSM 15269</strain>
    </source>
</reference>
<dbReference type="RefSeq" id="WP_092066572.1">
    <property type="nucleotide sequence ID" value="NZ_FNIN01000017.1"/>
</dbReference>
<keyword evidence="2" id="KW-1185">Reference proteome</keyword>
<gene>
    <name evidence="1" type="ORF">SAMN04488516_11731</name>
</gene>
<dbReference type="InterPro" id="IPR009752">
    <property type="entry name" value="Phage_Mu_GpJ"/>
</dbReference>
<dbReference type="AlphaFoldDB" id="A0A1H0GB07"/>
<evidence type="ECO:0000313" key="1">
    <source>
        <dbReference type="EMBL" id="SDO04105.1"/>
    </source>
</evidence>
<dbReference type="STRING" id="206665.SAMN04488516_11731"/>